<keyword evidence="6 29" id="KW-0479">Metal-binding</keyword>
<feature type="disulfide bond" evidence="30">
    <location>
        <begin position="684"/>
        <end position="696"/>
    </location>
</feature>
<dbReference type="CDD" id="cd06461">
    <property type="entry name" value="M2_ACE"/>
    <property type="match status" value="2"/>
</dbReference>
<evidence type="ECO:0000256" key="35">
    <source>
        <dbReference type="SAM" id="MobiDB-lite"/>
    </source>
</evidence>
<comment type="catalytic activity">
    <reaction evidence="17">
        <text>goralatide + H2O = N-acetyl-L-seryl-L-aspartate + L-lysyl-L-proline</text>
        <dbReference type="Rhea" id="RHEA:71455"/>
        <dbReference type="ChEBI" id="CHEBI:15377"/>
        <dbReference type="ChEBI" id="CHEBI:190701"/>
        <dbReference type="ChEBI" id="CHEBI:190702"/>
        <dbReference type="ChEBI" id="CHEBI:190703"/>
    </reaction>
    <physiologicalReaction direction="left-to-right" evidence="17">
        <dbReference type="Rhea" id="RHEA:71456"/>
    </physiologicalReaction>
</comment>
<feature type="glycosylation site" description="N-linked (GlcNAc...) asparagine; partial" evidence="26">
    <location>
        <position position="1079"/>
    </location>
</feature>
<evidence type="ECO:0000256" key="6">
    <source>
        <dbReference type="ARBA" id="ARBA00022723"/>
    </source>
</evidence>
<feature type="glycosylation site" description="N-linked (GlcNAc...) asparagine" evidence="31">
    <location>
        <position position="189"/>
    </location>
</feature>
<evidence type="ECO:0000256" key="14">
    <source>
        <dbReference type="ARBA" id="ARBA00039858"/>
    </source>
</evidence>
<feature type="region of interest" description="Disordered" evidence="35">
    <location>
        <begin position="64"/>
        <end position="91"/>
    </location>
</feature>
<comment type="cofactor">
    <cofactor evidence="1">
        <name>chloride</name>
        <dbReference type="ChEBI" id="CHEBI:17996"/>
    </cofactor>
</comment>
<dbReference type="GO" id="GO:0005886">
    <property type="term" value="C:plasma membrane"/>
    <property type="evidence" value="ECO:0007669"/>
    <property type="project" value="TreeGrafter"/>
</dbReference>
<evidence type="ECO:0000256" key="16">
    <source>
        <dbReference type="ARBA" id="ARBA00047629"/>
    </source>
</evidence>
<comment type="catalytic activity">
    <reaction evidence="20">
        <text>Leu-enkephalin + H2O = L-tyrosylglycylglycine + L-phenylalanyl-L-leucine</text>
        <dbReference type="Rhea" id="RHEA:71487"/>
        <dbReference type="ChEBI" id="CHEBI:15377"/>
        <dbReference type="ChEBI" id="CHEBI:190689"/>
        <dbReference type="ChEBI" id="CHEBI:190708"/>
        <dbReference type="ChEBI" id="CHEBI:190710"/>
    </reaction>
    <physiologicalReaction direction="left-to-right" evidence="20">
        <dbReference type="Rhea" id="RHEA:71488"/>
    </physiologicalReaction>
</comment>
<feature type="active site" description="Proton donor 1" evidence="25">
    <location>
        <position position="659"/>
    </location>
</feature>
<feature type="disulfide bond" evidence="30 33">
    <location>
        <begin position="498"/>
        <end position="516"/>
    </location>
</feature>
<dbReference type="GO" id="GO:0046872">
    <property type="term" value="F:metal ion binding"/>
    <property type="evidence" value="ECO:0007669"/>
    <property type="project" value="UniProtKB-KW"/>
</dbReference>
<dbReference type="GO" id="GO:0008237">
    <property type="term" value="F:metallopeptidase activity"/>
    <property type="evidence" value="ECO:0007669"/>
    <property type="project" value="UniProtKB-KW"/>
</dbReference>
<feature type="active site" description="Proton acceptor 2" evidence="27">
    <location>
        <position position="1126"/>
    </location>
</feature>
<evidence type="ECO:0000256" key="26">
    <source>
        <dbReference type="PIRSR" id="PIRSR601548-10"/>
    </source>
</evidence>
<feature type="binding site" evidence="29">
    <location>
        <position position="529"/>
    </location>
    <ligand>
        <name>Zn(2+)</name>
        <dbReference type="ChEBI" id="CHEBI:29105"/>
        <label>1</label>
        <note>catalytic</note>
    </ligand>
</feature>
<proteinExistence type="inferred from homology"/>
<comment type="cofactor">
    <cofactor evidence="2">
        <name>Zn(2+)</name>
        <dbReference type="ChEBI" id="CHEBI:29105"/>
    </cofactor>
</comment>
<evidence type="ECO:0000256" key="3">
    <source>
        <dbReference type="ARBA" id="ARBA00008139"/>
    </source>
</evidence>
<comment type="catalytic activity">
    <reaction evidence="23">
        <text>bradykinin + H2O = L-Phe-L-Arg + bradykinin(1-7)</text>
        <dbReference type="Rhea" id="RHEA:71451"/>
        <dbReference type="ChEBI" id="CHEBI:15377"/>
        <dbReference type="ChEBI" id="CHEBI:132988"/>
        <dbReference type="ChEBI" id="CHEBI:133147"/>
        <dbReference type="ChEBI" id="CHEBI:147352"/>
    </reaction>
    <physiologicalReaction direction="left-to-right" evidence="23">
        <dbReference type="Rhea" id="RHEA:71452"/>
    </physiologicalReaction>
</comment>
<evidence type="ECO:0000313" key="38">
    <source>
        <dbReference type="Proteomes" id="UP001221898"/>
    </source>
</evidence>
<keyword evidence="11 30" id="KW-1015">Disulfide bond</keyword>
<evidence type="ECO:0000256" key="12">
    <source>
        <dbReference type="ARBA" id="ARBA00023180"/>
    </source>
</evidence>
<evidence type="ECO:0000256" key="34">
    <source>
        <dbReference type="RuleBase" id="RU361144"/>
    </source>
</evidence>
<evidence type="ECO:0000256" key="5">
    <source>
        <dbReference type="ARBA" id="ARBA00022670"/>
    </source>
</evidence>
<comment type="caution">
    <text evidence="33">Lacks conserved residue(s) required for the propagation of feature annotation.</text>
</comment>
<dbReference type="GO" id="GO:0006508">
    <property type="term" value="P:proteolysis"/>
    <property type="evidence" value="ECO:0007669"/>
    <property type="project" value="UniProtKB-KW"/>
</dbReference>
<protein>
    <recommendedName>
        <fullName evidence="14 34">Angiotensin-converting enzyme</fullName>
        <ecNumber evidence="34">3.4.-.-</ecNumber>
    </recommendedName>
</protein>
<dbReference type="PANTHER" id="PTHR10514:SF27">
    <property type="entry name" value="ANGIOTENSIN-CONVERTING ENZYME"/>
    <property type="match status" value="1"/>
</dbReference>
<comment type="catalytic activity">
    <reaction evidence="22">
        <text>neurotensin + H2O = neurotensin(1-11) + L-isoleucyl-L-leucine</text>
        <dbReference type="Rhea" id="RHEA:71475"/>
        <dbReference type="ChEBI" id="CHEBI:15377"/>
        <dbReference type="ChEBI" id="CHEBI:147362"/>
        <dbReference type="ChEBI" id="CHEBI:190704"/>
        <dbReference type="ChEBI" id="CHEBI:190706"/>
    </reaction>
    <physiologicalReaction direction="left-to-right" evidence="22">
        <dbReference type="Rhea" id="RHEA:71476"/>
    </physiologicalReaction>
</comment>
<evidence type="ECO:0000256" key="24">
    <source>
        <dbReference type="ARBA" id="ARBA00049470"/>
    </source>
</evidence>
<feature type="binding site" evidence="29">
    <location>
        <position position="533"/>
    </location>
    <ligand>
        <name>Zn(2+)</name>
        <dbReference type="ChEBI" id="CHEBI:29105"/>
        <label>1</label>
        <note>catalytic</note>
    </ligand>
</feature>
<feature type="glycosylation site" description="N-linked (GlcNAc...) asparagine" evidence="26">
    <location>
        <position position="814"/>
    </location>
</feature>
<keyword evidence="10 34" id="KW-0482">Metalloprotease</keyword>
<evidence type="ECO:0000256" key="23">
    <source>
        <dbReference type="ARBA" id="ARBA00049305"/>
    </source>
</evidence>
<comment type="similarity">
    <text evidence="3 33 34">Belongs to the peptidase M2 family.</text>
</comment>
<feature type="disulfide bond" evidence="30">
    <location>
        <begin position="273"/>
        <end position="281"/>
    </location>
</feature>
<feature type="binding site" evidence="32">
    <location>
        <position position="1129"/>
    </location>
    <ligand>
        <name>Zn(2+)</name>
        <dbReference type="ChEBI" id="CHEBI:29105"/>
        <label>2</label>
        <note>catalytic</note>
    </ligand>
</feature>
<feature type="compositionally biased region" description="Basic and acidic residues" evidence="35">
    <location>
        <begin position="74"/>
        <end position="91"/>
    </location>
</feature>
<feature type="glycosylation site" description="N-linked (GlcNAc...) asparagine; partial" evidence="26">
    <location>
        <position position="897"/>
    </location>
</feature>
<keyword evidence="9 29" id="KW-0862">Zinc</keyword>
<feature type="binding site" evidence="32">
    <location>
        <position position="1153"/>
    </location>
    <ligand>
        <name>Zn(2+)</name>
        <dbReference type="ChEBI" id="CHEBI:29105"/>
        <label>2</label>
        <note>catalytic</note>
    </ligand>
</feature>
<evidence type="ECO:0000256" key="4">
    <source>
        <dbReference type="ARBA" id="ARBA00022645"/>
    </source>
</evidence>
<evidence type="ECO:0000256" key="13">
    <source>
        <dbReference type="ARBA" id="ARBA00036868"/>
    </source>
</evidence>
<evidence type="ECO:0000256" key="9">
    <source>
        <dbReference type="ARBA" id="ARBA00022833"/>
    </source>
</evidence>
<dbReference type="EC" id="3.4.-.-" evidence="34"/>
<keyword evidence="12 26" id="KW-0325">Glycoprotein</keyword>
<dbReference type="GO" id="GO:0008241">
    <property type="term" value="F:peptidyl-dipeptidase activity"/>
    <property type="evidence" value="ECO:0007669"/>
    <property type="project" value="UniProtKB-EC"/>
</dbReference>
<evidence type="ECO:0000256" key="27">
    <source>
        <dbReference type="PIRSR" id="PIRSR601548-11"/>
    </source>
</evidence>
<keyword evidence="5 34" id="KW-0645">Protease</keyword>
<dbReference type="PANTHER" id="PTHR10514">
    <property type="entry name" value="ANGIOTENSIN-CONVERTING ENZYME"/>
    <property type="match status" value="1"/>
</dbReference>
<evidence type="ECO:0000256" key="29">
    <source>
        <dbReference type="PIRSR" id="PIRSR601548-3"/>
    </source>
</evidence>
<feature type="binding site" evidence="29">
    <location>
        <position position="557"/>
    </location>
    <ligand>
        <name>Zn(2+)</name>
        <dbReference type="ChEBI" id="CHEBI:29105"/>
        <label>1</label>
        <note>catalytic</note>
    </ligand>
</feature>
<evidence type="ECO:0000256" key="36">
    <source>
        <dbReference type="SAM" id="Phobius"/>
    </source>
</evidence>
<sequence length="1445" mass="166291">MEPHWPLGPPAPPPPPSPLPFQLTPLYLRLPLIHSWQTYRGWALGANERRSLDNKHLAEQRLASCPCSPGTLSQRDKQAGARPESDHLGVDPIRRRQRFRTASPEIYPDRLFLHLTPRRPGRTDRGSPAMLRLLLLPLLEAACALPASWLPGDYPRTEAGARLFADAYNGSAEEVFFSSTRASWTYNTNLTEHNSKRQVAASLERQAFTEAWGKKAKELFSDALVDSFSDPLLKKQIKRINILGAANLRQAERERLNNILSSMSNIYSTAKVCLPGKTDNCWSLEPAQWPARNPIRPLTLQNNPADSQRDLMDFMATSRSYKKLLYAWEGWHNSSGVPLRQLYSEFVKLSNKATRMDGFSDTGAYWRSWYESPSFQDDLEQLYRQVEPLYQNLHAFVRRKLYQHYGPKYINLRGPIPAHLLGNMWAQTWNNIYDMMVPFPDKPNVDVTNAMKEQNWNATHMFRVSEEFFTSLGLIPMPQKFWDESMLEKPADGREVVCHASAWDFYNREDFRIKQCTTVTMEQLFTVHHEMGHIQYYLQYRDQPISFRRGANPGFHEAIGDVLALSVSTPKHLREIGLLDTLPNDPDSDLNYLLKMALGKMAFLPFGYLIDQWRWGVFSGHTPPERYNAEWWYLRTKYQGICPPTQRSEEHFDAGAKYHIPGNTAYIRYFVSFILQFQFHERLCQAANHTGPLHTCDIYRSKAAGDILAKVLSAGSSKPWPDVLQEALGTNKMDAGPLMNYFDPITQWLREQNKDETLGWPDFEWRPPLPDNYPADIDKTADEAQAKKFMSEFNSSAEEVWNSYIEASWIYECNISEHNKQAMLEKKLEMSNHTLTYGLKAREFDHADFQDKALKRMLSKMRDIHSARLPEEELRMYNDLVATMETKYSVAEVCRENGTCHSLDPDLNKIMAESKDYKELLFAWQGWRNVSGRTMRQDYKRYIQLANKAARLNDHSDNGASWRSVYETPTLEQDLERLWRELEPLYLDLHAYVRRALYRKYGAGRVNLRGPIPAHLLGNMWAQAWSNVFDLMVPYPDATQVDATPAMVAKGWDARRMFEESEKFFTSLGLEPMPQEFWNKSMLEKPSDGRKVVCHASAWDFSNRKDFRIKQCTVVNMYDLITVHHEMGHVQYFMQYKDQPVSFRDGSNPGFHEAIGDVLALSVSTPKHLHSIGLLDKVETNPESDINYLMKMALDKISFLPFGYLMDQWRWKVFDGRIPEGEYNKEWWNLILKYQGVCPPVPRTEEDFDAGAKYHIAANIPYVRYFISYIIQFQFHEALCRAANHSGPLHTCDIYRSKEAGKLLGEVMKLGSSKPWPEAMALLTGQPHMSALPLVRYFQPLTDWLERENNRSGDIRGWPEYDWMPLSEERAAALAPGPATTMAPSTRDGKADFLGMSLDGEAAAAGQWILLTAGLVFLTATIYMSCRHSRASKHKSPSILELGAK</sequence>
<evidence type="ECO:0000256" key="15">
    <source>
        <dbReference type="ARBA" id="ARBA00047529"/>
    </source>
</evidence>
<comment type="catalytic activity">
    <reaction evidence="19">
        <text>Met-enkephalin + H2O = L-phenylalanyl-L-methionine + L-tyrosylglycylglycine</text>
        <dbReference type="Rhea" id="RHEA:71483"/>
        <dbReference type="ChEBI" id="CHEBI:15377"/>
        <dbReference type="ChEBI" id="CHEBI:189868"/>
        <dbReference type="ChEBI" id="CHEBI:190708"/>
        <dbReference type="ChEBI" id="CHEBI:190709"/>
    </reaction>
    <physiologicalReaction direction="left-to-right" evidence="19">
        <dbReference type="Rhea" id="RHEA:71484"/>
    </physiologicalReaction>
</comment>
<keyword evidence="8 34" id="KW-0378">Hydrolase</keyword>
<comment type="caution">
    <text evidence="37">The sequence shown here is derived from an EMBL/GenBank/DDBJ whole genome shotgun (WGS) entry which is preliminary data.</text>
</comment>
<accession>A0AAD7SKP2</accession>
<feature type="disulfide bond" evidence="33">
    <location>
        <begin position="1094"/>
        <end position="1112"/>
    </location>
</feature>
<evidence type="ECO:0000256" key="1">
    <source>
        <dbReference type="ARBA" id="ARBA00001923"/>
    </source>
</evidence>
<dbReference type="Pfam" id="PF01401">
    <property type="entry name" value="Peptidase_M2"/>
    <property type="match status" value="3"/>
</dbReference>
<dbReference type="Proteomes" id="UP001221898">
    <property type="component" value="Unassembled WGS sequence"/>
</dbReference>
<dbReference type="EMBL" id="JAINUG010000054">
    <property type="protein sequence ID" value="KAJ8404402.1"/>
    <property type="molecule type" value="Genomic_DNA"/>
</dbReference>
<reference evidence="37" key="1">
    <citation type="journal article" date="2023" name="Science">
        <title>Genome structures resolve the early diversification of teleost fishes.</title>
        <authorList>
            <person name="Parey E."/>
            <person name="Louis A."/>
            <person name="Montfort J."/>
            <person name="Bouchez O."/>
            <person name="Roques C."/>
            <person name="Iampietro C."/>
            <person name="Lluch J."/>
            <person name="Castinel A."/>
            <person name="Donnadieu C."/>
            <person name="Desvignes T."/>
            <person name="Floi Bucao C."/>
            <person name="Jouanno E."/>
            <person name="Wen M."/>
            <person name="Mejri S."/>
            <person name="Dirks R."/>
            <person name="Jansen H."/>
            <person name="Henkel C."/>
            <person name="Chen W.J."/>
            <person name="Zahm M."/>
            <person name="Cabau C."/>
            <person name="Klopp C."/>
            <person name="Thompson A.W."/>
            <person name="Robinson-Rechavi M."/>
            <person name="Braasch I."/>
            <person name="Lecointre G."/>
            <person name="Bobe J."/>
            <person name="Postlethwait J.H."/>
            <person name="Berthelot C."/>
            <person name="Roest Crollius H."/>
            <person name="Guiguen Y."/>
        </authorList>
    </citation>
    <scope>NUCLEOTIDE SEQUENCE</scope>
    <source>
        <strain evidence="37">NC1722</strain>
    </source>
</reference>
<feature type="glycosylation site" description="N-linked (GlcNAc...) (complex) asparagine" evidence="26">
    <location>
        <position position="832"/>
    </location>
</feature>
<feature type="transmembrane region" description="Helical" evidence="36">
    <location>
        <begin position="1408"/>
        <end position="1426"/>
    </location>
</feature>
<dbReference type="PRINTS" id="PR00791">
    <property type="entry name" value="PEPDIPTASEA"/>
</dbReference>
<dbReference type="GO" id="GO:0004180">
    <property type="term" value="F:carboxypeptidase activity"/>
    <property type="evidence" value="ECO:0007669"/>
    <property type="project" value="UniProtKB-KW"/>
</dbReference>
<dbReference type="InterPro" id="IPR001548">
    <property type="entry name" value="Peptidase_M2"/>
</dbReference>
<evidence type="ECO:0000256" key="18">
    <source>
        <dbReference type="ARBA" id="ARBA00047862"/>
    </source>
</evidence>
<evidence type="ECO:0000256" key="22">
    <source>
        <dbReference type="ARBA" id="ARBA00049273"/>
    </source>
</evidence>
<evidence type="ECO:0000256" key="31">
    <source>
        <dbReference type="PIRSR" id="PIRSR601548-5"/>
    </source>
</evidence>
<keyword evidence="7" id="KW-0732">Signal</keyword>
<keyword evidence="36" id="KW-0812">Transmembrane</keyword>
<evidence type="ECO:0000256" key="17">
    <source>
        <dbReference type="ARBA" id="ARBA00047642"/>
    </source>
</evidence>
<feature type="active site" description="Proton acceptor 1" evidence="25">
    <location>
        <position position="530"/>
    </location>
</feature>
<evidence type="ECO:0000256" key="30">
    <source>
        <dbReference type="PIRSR" id="PIRSR601548-4"/>
    </source>
</evidence>
<evidence type="ECO:0000256" key="10">
    <source>
        <dbReference type="ARBA" id="ARBA00023049"/>
    </source>
</evidence>
<evidence type="ECO:0000313" key="37">
    <source>
        <dbReference type="EMBL" id="KAJ8404402.1"/>
    </source>
</evidence>
<feature type="binding site" evidence="28">
    <location>
        <position position="370"/>
    </location>
    <ligand>
        <name>chloride</name>
        <dbReference type="ChEBI" id="CHEBI:17996"/>
        <label>1</label>
    </ligand>
</feature>
<evidence type="ECO:0000256" key="2">
    <source>
        <dbReference type="ARBA" id="ARBA00001947"/>
    </source>
</evidence>
<evidence type="ECO:0000256" key="8">
    <source>
        <dbReference type="ARBA" id="ARBA00022801"/>
    </source>
</evidence>
<feature type="glycosylation site" description="N-linked (GlcNAc...) asparagine" evidence="31">
    <location>
        <position position="169"/>
    </location>
</feature>
<evidence type="ECO:0000256" key="28">
    <source>
        <dbReference type="PIRSR" id="PIRSR601548-2"/>
    </source>
</evidence>
<comment type="catalytic activity">
    <reaction evidence="21">
        <text>substance P + H2O = substance P(1-8) + Gly-L-Leu-L-Met-NH2</text>
        <dbReference type="Rhea" id="RHEA:71463"/>
        <dbReference type="ChEBI" id="CHEBI:15377"/>
        <dbReference type="ChEBI" id="CHEBI:190692"/>
        <dbReference type="ChEBI" id="CHEBI:190694"/>
        <dbReference type="ChEBI" id="CHEBI:190699"/>
    </reaction>
    <physiologicalReaction direction="left-to-right" evidence="21">
        <dbReference type="Rhea" id="RHEA:71464"/>
    </physiologicalReaction>
</comment>
<evidence type="ECO:0000256" key="19">
    <source>
        <dbReference type="ARBA" id="ARBA00048012"/>
    </source>
</evidence>
<keyword evidence="36" id="KW-0472">Membrane</keyword>
<dbReference type="FunFam" id="1.10.1370.30:FF:000004">
    <property type="entry name" value="Angiotensin-converting enzyme"/>
    <property type="match status" value="2"/>
</dbReference>
<evidence type="ECO:0000256" key="21">
    <source>
        <dbReference type="ARBA" id="ARBA00049116"/>
    </source>
</evidence>
<dbReference type="Gene3D" id="1.10.1370.30">
    <property type="match status" value="1"/>
</dbReference>
<comment type="catalytic activity">
    <reaction evidence="13">
        <text>Release of a C-terminal dipeptide, oligopeptide-|-Xaa-Yaa, when Xaa is not Pro, and Yaa is neither Asp nor Glu. Thus, conversion of angiotensin I to angiotensin II, with increase in vasoconstrictor activity, but no action on angiotensin II.</text>
        <dbReference type="EC" id="3.4.15.1"/>
    </reaction>
</comment>
<dbReference type="SUPFAM" id="SSF55486">
    <property type="entry name" value="Metalloproteases ('zincins'), catalytic domain"/>
    <property type="match status" value="2"/>
</dbReference>
<organism evidence="37 38">
    <name type="scientific">Aldrovandia affinis</name>
    <dbReference type="NCBI Taxonomy" id="143900"/>
    <lineage>
        <taxon>Eukaryota</taxon>
        <taxon>Metazoa</taxon>
        <taxon>Chordata</taxon>
        <taxon>Craniata</taxon>
        <taxon>Vertebrata</taxon>
        <taxon>Euteleostomi</taxon>
        <taxon>Actinopterygii</taxon>
        <taxon>Neopterygii</taxon>
        <taxon>Teleostei</taxon>
        <taxon>Notacanthiformes</taxon>
        <taxon>Halosauridae</taxon>
        <taxon>Aldrovandia</taxon>
    </lineage>
</organism>
<evidence type="ECO:0000256" key="7">
    <source>
        <dbReference type="ARBA" id="ARBA00022729"/>
    </source>
</evidence>
<evidence type="ECO:0000256" key="25">
    <source>
        <dbReference type="PIRSR" id="PIRSR601548-1"/>
    </source>
</evidence>
<comment type="catalytic activity">
    <reaction evidence="24">
        <text>substance P + H2O = substance P(1-9) + L-Leu-L-Met-NH2</text>
        <dbReference type="Rhea" id="RHEA:71459"/>
        <dbReference type="ChEBI" id="CHEBI:15377"/>
        <dbReference type="ChEBI" id="CHEBI:190692"/>
        <dbReference type="ChEBI" id="CHEBI:190693"/>
        <dbReference type="ChEBI" id="CHEBI:190700"/>
    </reaction>
    <physiologicalReaction direction="left-to-right" evidence="24">
        <dbReference type="Rhea" id="RHEA:71460"/>
    </physiologicalReaction>
</comment>
<feature type="binding site" evidence="28">
    <location>
        <position position="668"/>
    </location>
    <ligand>
        <name>chloride</name>
        <dbReference type="ChEBI" id="CHEBI:17996"/>
        <label>1</label>
    </ligand>
</feature>
<evidence type="ECO:0000256" key="20">
    <source>
        <dbReference type="ARBA" id="ARBA00048231"/>
    </source>
</evidence>
<evidence type="ECO:0000256" key="33">
    <source>
        <dbReference type="PROSITE-ProRule" id="PRU01355"/>
    </source>
</evidence>
<feature type="active site" description="Proton donor 2" evidence="27">
    <location>
        <position position="1255"/>
    </location>
</feature>
<keyword evidence="38" id="KW-1185">Reference proteome</keyword>
<evidence type="ECO:0000256" key="32">
    <source>
        <dbReference type="PIRSR" id="PIRSR601548-8"/>
    </source>
</evidence>
<dbReference type="PROSITE" id="PS52011">
    <property type="entry name" value="PEPTIDASE_M2"/>
    <property type="match status" value="2"/>
</dbReference>
<name>A0AAD7SKP2_9TELE</name>
<feature type="glycosylation site" description="N-linked (GlcNAc...) asparagine" evidence="31">
    <location>
        <position position="457"/>
    </location>
</feature>
<evidence type="ECO:0000256" key="11">
    <source>
        <dbReference type="ARBA" id="ARBA00023157"/>
    </source>
</evidence>
<keyword evidence="36" id="KW-1133">Transmembrane helix</keyword>
<keyword evidence="4 34" id="KW-0121">Carboxypeptidase</keyword>
<feature type="binding site" evidence="32">
    <location>
        <position position="1125"/>
    </location>
    <ligand>
        <name>Zn(2+)</name>
        <dbReference type="ChEBI" id="CHEBI:29105"/>
        <label>2</label>
        <note>catalytic</note>
    </ligand>
</feature>
<comment type="catalytic activity">
    <reaction evidence="18">
        <text>angiotensin I + H2O = L-histidyl-L-leucine + angiotensin II</text>
        <dbReference type="Rhea" id="RHEA:63560"/>
        <dbReference type="ChEBI" id="CHEBI:15377"/>
        <dbReference type="ChEBI" id="CHEBI:58506"/>
        <dbReference type="ChEBI" id="CHEBI:147350"/>
        <dbReference type="ChEBI" id="CHEBI:147392"/>
        <dbReference type="EC" id="3.4.15.1"/>
    </reaction>
    <physiologicalReaction direction="left-to-right" evidence="18">
        <dbReference type="Rhea" id="RHEA:63561"/>
    </physiologicalReaction>
</comment>
<gene>
    <name evidence="37" type="ORF">AAFF_G00341750</name>
</gene>
<comment type="catalytic activity">
    <reaction evidence="16">
        <text>substance P + H2O = L-Phe-L-Phe-Gly-L-Leu-L-Met-NH2 + substance P(1-6)</text>
        <dbReference type="Rhea" id="RHEA:71471"/>
        <dbReference type="ChEBI" id="CHEBI:15377"/>
        <dbReference type="ChEBI" id="CHEBI:190692"/>
        <dbReference type="ChEBI" id="CHEBI:190696"/>
        <dbReference type="ChEBI" id="CHEBI:190697"/>
    </reaction>
    <physiologicalReaction direction="left-to-right" evidence="16">
        <dbReference type="Rhea" id="RHEA:71472"/>
    </physiologicalReaction>
</comment>
<comment type="catalytic activity">
    <reaction evidence="15">
        <text>Met-enkephalin-Arg-Phe + H2O = L-arginyl-L-phenylalanine + Met-enkephalin</text>
        <dbReference type="Rhea" id="RHEA:70675"/>
        <dbReference type="ChEBI" id="CHEBI:15377"/>
        <dbReference type="ChEBI" id="CHEBI:189868"/>
        <dbReference type="ChEBI" id="CHEBI:189869"/>
        <dbReference type="ChEBI" id="CHEBI:189870"/>
    </reaction>
    <physiologicalReaction direction="left-to-right" evidence="15">
        <dbReference type="Rhea" id="RHEA:70676"/>
    </physiologicalReaction>
</comment>